<sequence length="433" mass="49229">MSSQEHVATNTTTTTVAVSITYPAAMAPPGTAPVFNIGQITISVVPPVAAVEQQPPADQDEQQAPPAAAQGETFPALPLTPIHSNQIVGESAPEGVYELPGTDHFPLMAGSRGDNSRWLAGPFDRLNVGGRTFVVPTRLLQRYPFWRVLRTMRRPAEGWSLPNEDPNIFAIVLECVYSPSGFDGTESHINLVKLMLAIVMVKRWDMSAEFHKLEASVRRYIVRRVLFRNPFLPDPNHVMDHNYFVYRSEEIYRTWKLCKRFHTLNHIVSSSELISLYATTIPHDMWPALTTNFDGEFTSVMDVTASIRQFPAEDSFEDWWFRFFRMAGYLDYDWFDPLVMERYFLQNDDEHPVPEHTREEFEAARARGNALVDTYDARQEDAIRMLFDHPHIIRDSILDAVHATAEVPYGTPITPQRSPQVQSANEPEVVEIP</sequence>
<feature type="compositionally biased region" description="Low complexity" evidence="1">
    <location>
        <begin position="53"/>
        <end position="70"/>
    </location>
</feature>
<evidence type="ECO:0000313" key="3">
    <source>
        <dbReference type="Proteomes" id="UP001338125"/>
    </source>
</evidence>
<reference evidence="2 3" key="1">
    <citation type="submission" date="2024-01" db="EMBL/GenBank/DDBJ databases">
        <title>Complete genome of Cladobotryum mycophilum ATHUM6906.</title>
        <authorList>
            <person name="Christinaki A.C."/>
            <person name="Myridakis A.I."/>
            <person name="Kouvelis V.N."/>
        </authorList>
    </citation>
    <scope>NUCLEOTIDE SEQUENCE [LARGE SCALE GENOMIC DNA]</scope>
    <source>
        <strain evidence="2 3">ATHUM6906</strain>
    </source>
</reference>
<name>A0ABR0SX12_9HYPO</name>
<organism evidence="2 3">
    <name type="scientific">Cladobotryum mycophilum</name>
    <dbReference type="NCBI Taxonomy" id="491253"/>
    <lineage>
        <taxon>Eukaryota</taxon>
        <taxon>Fungi</taxon>
        <taxon>Dikarya</taxon>
        <taxon>Ascomycota</taxon>
        <taxon>Pezizomycotina</taxon>
        <taxon>Sordariomycetes</taxon>
        <taxon>Hypocreomycetidae</taxon>
        <taxon>Hypocreales</taxon>
        <taxon>Hypocreaceae</taxon>
        <taxon>Cladobotryum</taxon>
    </lineage>
</organism>
<keyword evidence="3" id="KW-1185">Reference proteome</keyword>
<evidence type="ECO:0000256" key="1">
    <source>
        <dbReference type="SAM" id="MobiDB-lite"/>
    </source>
</evidence>
<dbReference type="EMBL" id="JAVFKD010000002">
    <property type="protein sequence ID" value="KAK5996678.1"/>
    <property type="molecule type" value="Genomic_DNA"/>
</dbReference>
<proteinExistence type="predicted"/>
<gene>
    <name evidence="2" type="ORF">PT974_02018</name>
</gene>
<dbReference type="Proteomes" id="UP001338125">
    <property type="component" value="Unassembled WGS sequence"/>
</dbReference>
<protein>
    <submittedName>
        <fullName evidence="2">Uncharacterized protein</fullName>
    </submittedName>
</protein>
<evidence type="ECO:0000313" key="2">
    <source>
        <dbReference type="EMBL" id="KAK5996678.1"/>
    </source>
</evidence>
<accession>A0ABR0SX12</accession>
<feature type="region of interest" description="Disordered" evidence="1">
    <location>
        <begin position="409"/>
        <end position="433"/>
    </location>
</feature>
<comment type="caution">
    <text evidence="2">The sequence shown here is derived from an EMBL/GenBank/DDBJ whole genome shotgun (WGS) entry which is preliminary data.</text>
</comment>
<feature type="compositionally biased region" description="Polar residues" evidence="1">
    <location>
        <begin position="413"/>
        <end position="425"/>
    </location>
</feature>
<feature type="region of interest" description="Disordered" evidence="1">
    <location>
        <begin position="53"/>
        <end position="73"/>
    </location>
</feature>